<dbReference type="Proteomes" id="UP000294739">
    <property type="component" value="Unassembled WGS sequence"/>
</dbReference>
<keyword evidence="2" id="KW-1185">Reference proteome</keyword>
<name>A0A4R5DD66_9ACTN</name>
<proteinExistence type="predicted"/>
<dbReference type="EMBL" id="SMKZ01000016">
    <property type="protein sequence ID" value="TDE09930.1"/>
    <property type="molecule type" value="Genomic_DNA"/>
</dbReference>
<organism evidence="1 2">
    <name type="scientific">Jiangella asiatica</name>
    <dbReference type="NCBI Taxonomy" id="2530372"/>
    <lineage>
        <taxon>Bacteria</taxon>
        <taxon>Bacillati</taxon>
        <taxon>Actinomycetota</taxon>
        <taxon>Actinomycetes</taxon>
        <taxon>Jiangellales</taxon>
        <taxon>Jiangellaceae</taxon>
        <taxon>Jiangella</taxon>
    </lineage>
</organism>
<gene>
    <name evidence="1" type="ORF">E1269_13230</name>
</gene>
<reference evidence="1 2" key="1">
    <citation type="submission" date="2019-03" db="EMBL/GenBank/DDBJ databases">
        <title>Draft genome sequences of novel Actinobacteria.</title>
        <authorList>
            <person name="Sahin N."/>
            <person name="Ay H."/>
            <person name="Saygin H."/>
        </authorList>
    </citation>
    <scope>NUCLEOTIDE SEQUENCE [LARGE SCALE GENOMIC DNA]</scope>
    <source>
        <strain evidence="1 2">5K138</strain>
    </source>
</reference>
<dbReference type="InParanoid" id="A0A4R5DD66"/>
<evidence type="ECO:0000313" key="2">
    <source>
        <dbReference type="Proteomes" id="UP000294739"/>
    </source>
</evidence>
<protein>
    <submittedName>
        <fullName evidence="1">Uncharacterized protein</fullName>
    </submittedName>
</protein>
<sequence>MHPYLSDTLAAEHRRELLAAAERGRLVAQATRGRPGGLARTVSRLRDAWGALAAGRGTASRGIACRGTACCAVC</sequence>
<accession>A0A4R5DD66</accession>
<dbReference type="RefSeq" id="WP_131895180.1">
    <property type="nucleotide sequence ID" value="NZ_SMKZ01000016.1"/>
</dbReference>
<comment type="caution">
    <text evidence="1">The sequence shown here is derived from an EMBL/GenBank/DDBJ whole genome shotgun (WGS) entry which is preliminary data.</text>
</comment>
<evidence type="ECO:0000313" key="1">
    <source>
        <dbReference type="EMBL" id="TDE09930.1"/>
    </source>
</evidence>
<dbReference type="AlphaFoldDB" id="A0A4R5DD66"/>